<evidence type="ECO:0000256" key="2">
    <source>
        <dbReference type="ARBA" id="ARBA00023125"/>
    </source>
</evidence>
<gene>
    <name evidence="5" type="ORF">HDA39_008202</name>
</gene>
<dbReference type="SMART" id="SM00342">
    <property type="entry name" value="HTH_ARAC"/>
    <property type="match status" value="1"/>
</dbReference>
<keyword evidence="1" id="KW-0805">Transcription regulation</keyword>
<keyword evidence="6" id="KW-1185">Reference proteome</keyword>
<dbReference type="Gene3D" id="1.10.10.60">
    <property type="entry name" value="Homeodomain-like"/>
    <property type="match status" value="1"/>
</dbReference>
<dbReference type="SUPFAM" id="SSF46689">
    <property type="entry name" value="Homeodomain-like"/>
    <property type="match status" value="1"/>
</dbReference>
<dbReference type="EMBL" id="JACHMY010000001">
    <property type="protein sequence ID" value="MBB5841468.1"/>
    <property type="molecule type" value="Genomic_DNA"/>
</dbReference>
<evidence type="ECO:0000259" key="4">
    <source>
        <dbReference type="PROSITE" id="PS01124"/>
    </source>
</evidence>
<comment type="caution">
    <text evidence="5">The sequence shown here is derived from an EMBL/GenBank/DDBJ whole genome shotgun (WGS) entry which is preliminary data.</text>
</comment>
<proteinExistence type="predicted"/>
<dbReference type="InterPro" id="IPR037046">
    <property type="entry name" value="AlkA_N_sf"/>
</dbReference>
<dbReference type="InterPro" id="IPR010316">
    <property type="entry name" value="AlkA_N"/>
</dbReference>
<dbReference type="GO" id="GO:0003700">
    <property type="term" value="F:DNA-binding transcription factor activity"/>
    <property type="evidence" value="ECO:0007669"/>
    <property type="project" value="InterPro"/>
</dbReference>
<dbReference type="PROSITE" id="PS01124">
    <property type="entry name" value="HTH_ARAC_FAMILY_2"/>
    <property type="match status" value="1"/>
</dbReference>
<dbReference type="Gene3D" id="3.30.310.20">
    <property type="entry name" value="DNA-3-methyladenine glycosylase AlkA, N-terminal domain"/>
    <property type="match status" value="1"/>
</dbReference>
<dbReference type="Proteomes" id="UP000549971">
    <property type="component" value="Unassembled WGS sequence"/>
</dbReference>
<dbReference type="InterPro" id="IPR050204">
    <property type="entry name" value="AraC_XylS_family_regulators"/>
</dbReference>
<accession>A0A7W9JH86</accession>
<keyword evidence="5" id="KW-0326">Glycosidase</keyword>
<dbReference type="Pfam" id="PF12833">
    <property type="entry name" value="HTH_18"/>
    <property type="match status" value="1"/>
</dbReference>
<dbReference type="Gene3D" id="1.10.340.30">
    <property type="entry name" value="Hypothetical protein, domain 2"/>
    <property type="match status" value="1"/>
</dbReference>
<reference evidence="5 6" key="1">
    <citation type="submission" date="2020-08" db="EMBL/GenBank/DDBJ databases">
        <title>Sequencing the genomes of 1000 actinobacteria strains.</title>
        <authorList>
            <person name="Klenk H.-P."/>
        </authorList>
    </citation>
    <scope>NUCLEOTIDE SEQUENCE [LARGE SCALE GENOMIC DNA]</scope>
    <source>
        <strain evidence="5 6">DSM 28967</strain>
    </source>
</reference>
<dbReference type="InterPro" id="IPR009057">
    <property type="entry name" value="Homeodomain-like_sf"/>
</dbReference>
<dbReference type="GO" id="GO:0006281">
    <property type="term" value="P:DNA repair"/>
    <property type="evidence" value="ECO:0007669"/>
    <property type="project" value="InterPro"/>
</dbReference>
<evidence type="ECO:0000313" key="6">
    <source>
        <dbReference type="Proteomes" id="UP000549971"/>
    </source>
</evidence>
<protein>
    <submittedName>
        <fullName evidence="5">AraC family transcriptional regulator of adaptative response / DNA-3-methyladenine glycosylase II</fullName>
        <ecNumber evidence="5">3.2.2.21</ecNumber>
    </submittedName>
</protein>
<evidence type="ECO:0000313" key="5">
    <source>
        <dbReference type="EMBL" id="MBB5841468.1"/>
    </source>
</evidence>
<organism evidence="5 6">
    <name type="scientific">Kribbella italica</name>
    <dbReference type="NCBI Taxonomy" id="1540520"/>
    <lineage>
        <taxon>Bacteria</taxon>
        <taxon>Bacillati</taxon>
        <taxon>Actinomycetota</taxon>
        <taxon>Actinomycetes</taxon>
        <taxon>Propionibacteriales</taxon>
        <taxon>Kribbellaceae</taxon>
        <taxon>Kribbella</taxon>
    </lineage>
</organism>
<dbReference type="AlphaFoldDB" id="A0A7W9JH86"/>
<evidence type="ECO:0000256" key="1">
    <source>
        <dbReference type="ARBA" id="ARBA00023015"/>
    </source>
</evidence>
<dbReference type="SMART" id="SM01009">
    <property type="entry name" value="AlkA_N"/>
    <property type="match status" value="1"/>
</dbReference>
<dbReference type="GO" id="GO:0003905">
    <property type="term" value="F:alkylbase DNA N-glycosylase activity"/>
    <property type="evidence" value="ECO:0007669"/>
    <property type="project" value="UniProtKB-EC"/>
</dbReference>
<dbReference type="GO" id="GO:0043565">
    <property type="term" value="F:sequence-specific DNA binding"/>
    <property type="evidence" value="ECO:0007669"/>
    <property type="project" value="InterPro"/>
</dbReference>
<dbReference type="SUPFAM" id="SSF55945">
    <property type="entry name" value="TATA-box binding protein-like"/>
    <property type="match status" value="1"/>
</dbReference>
<dbReference type="InterPro" id="IPR011257">
    <property type="entry name" value="DNA_glycosylase"/>
</dbReference>
<keyword evidence="5" id="KW-0378">Hydrolase</keyword>
<dbReference type="PANTHER" id="PTHR46796">
    <property type="entry name" value="HTH-TYPE TRANSCRIPTIONAL ACTIVATOR RHAS-RELATED"/>
    <property type="match status" value="1"/>
</dbReference>
<feature type="domain" description="HTH araC/xylS-type" evidence="4">
    <location>
        <begin position="10"/>
        <end position="108"/>
    </location>
</feature>
<keyword evidence="3" id="KW-0804">Transcription</keyword>
<dbReference type="InterPro" id="IPR018060">
    <property type="entry name" value="HTH_AraC"/>
</dbReference>
<dbReference type="EC" id="3.2.2.21" evidence="5"/>
<evidence type="ECO:0000256" key="3">
    <source>
        <dbReference type="ARBA" id="ARBA00023163"/>
    </source>
</evidence>
<dbReference type="SUPFAM" id="SSF48150">
    <property type="entry name" value="DNA-glycosylase"/>
    <property type="match status" value="1"/>
</dbReference>
<name>A0A7W9JH86_9ACTN</name>
<dbReference type="Pfam" id="PF06029">
    <property type="entry name" value="AlkA_N"/>
    <property type="match status" value="1"/>
</dbReference>
<sequence length="375" mass="40745">MDARAPEMVCRAVQLIIDGVLDEGTEVALGERLAVSPRHLRRMFRDHLGVTPDQLARSRRAHFARRLLDDSDLSVADIAFASGFGSLRQFNREMRQVFRAAPRELRDRRRRADRLTADGGLVMRLPYQPPYDWDAMLEYFAARAIPGVESVADSTYRRTIALDGGPGLLELTAGTGDHLILRAHLPYWEGLIHVVERAARMVGLDTAPAEALGLDAAPAEGLALDPVLGPRVRRRPGLRVPGAWGPLEAAVQSVLAQGNSLDDARAEAGELVARYGHPVPGLPDGLTHLFPSAEALDTTGLPQAIAQACLANPAFLDQPLDALIANLTSIPGLTADTAHTIALRLGHQEAFPPSLYDDRARWHPHQALAATYLTT</sequence>
<keyword evidence="2" id="KW-0238">DNA-binding</keyword>
<dbReference type="PANTHER" id="PTHR46796:SF6">
    <property type="entry name" value="ARAC SUBFAMILY"/>
    <property type="match status" value="1"/>
</dbReference>